<name>A0A1G7A2F7_9ACTN</name>
<feature type="transmembrane region" description="Helical" evidence="12">
    <location>
        <begin position="312"/>
        <end position="332"/>
    </location>
</feature>
<evidence type="ECO:0000256" key="3">
    <source>
        <dbReference type="ARBA" id="ARBA00022448"/>
    </source>
</evidence>
<evidence type="ECO:0000256" key="10">
    <source>
        <dbReference type="ARBA" id="ARBA00034269"/>
    </source>
</evidence>
<dbReference type="InterPro" id="IPR002523">
    <property type="entry name" value="MgTranspt_CorA/ZnTranspt_ZntB"/>
</dbReference>
<dbReference type="InterPro" id="IPR045861">
    <property type="entry name" value="CorA_cytoplasmic_dom"/>
</dbReference>
<dbReference type="Gene3D" id="3.30.460.20">
    <property type="entry name" value="CorA soluble domain-like"/>
    <property type="match status" value="1"/>
</dbReference>
<dbReference type="PANTHER" id="PTHR46494:SF1">
    <property type="entry name" value="CORA FAMILY METAL ION TRANSPORTER (EUROFUNG)"/>
    <property type="match status" value="1"/>
</dbReference>
<evidence type="ECO:0000256" key="12">
    <source>
        <dbReference type="SAM" id="Phobius"/>
    </source>
</evidence>
<dbReference type="InterPro" id="IPR045863">
    <property type="entry name" value="CorA_TM1_TM2"/>
</dbReference>
<keyword evidence="9 12" id="KW-0472">Membrane</keyword>
<keyword evidence="5 12" id="KW-0812">Transmembrane</keyword>
<evidence type="ECO:0000313" key="13">
    <source>
        <dbReference type="EMBL" id="SDE08245.1"/>
    </source>
</evidence>
<dbReference type="SUPFAM" id="SSF143865">
    <property type="entry name" value="CorA soluble domain-like"/>
    <property type="match status" value="1"/>
</dbReference>
<dbReference type="GO" id="GO:0015087">
    <property type="term" value="F:cobalt ion transmembrane transporter activity"/>
    <property type="evidence" value="ECO:0007669"/>
    <property type="project" value="TreeGrafter"/>
</dbReference>
<keyword evidence="4" id="KW-1003">Cell membrane</keyword>
<evidence type="ECO:0000256" key="9">
    <source>
        <dbReference type="ARBA" id="ARBA00023136"/>
    </source>
</evidence>
<dbReference type="Gene3D" id="1.20.58.340">
    <property type="entry name" value="Magnesium transport protein CorA, transmembrane region"/>
    <property type="match status" value="2"/>
</dbReference>
<evidence type="ECO:0000256" key="5">
    <source>
        <dbReference type="ARBA" id="ARBA00022692"/>
    </source>
</evidence>
<dbReference type="PANTHER" id="PTHR46494">
    <property type="entry name" value="CORA FAMILY METAL ION TRANSPORTER (EUROFUNG)"/>
    <property type="match status" value="1"/>
</dbReference>
<organism evidence="13 14">
    <name type="scientific">Glycomyces harbinensis</name>
    <dbReference type="NCBI Taxonomy" id="58114"/>
    <lineage>
        <taxon>Bacteria</taxon>
        <taxon>Bacillati</taxon>
        <taxon>Actinomycetota</taxon>
        <taxon>Actinomycetes</taxon>
        <taxon>Glycomycetales</taxon>
        <taxon>Glycomycetaceae</taxon>
        <taxon>Glycomyces</taxon>
    </lineage>
</organism>
<evidence type="ECO:0000256" key="4">
    <source>
        <dbReference type="ARBA" id="ARBA00022475"/>
    </source>
</evidence>
<dbReference type="GO" id="GO:0005886">
    <property type="term" value="C:plasma membrane"/>
    <property type="evidence" value="ECO:0007669"/>
    <property type="project" value="UniProtKB-SubCell"/>
</dbReference>
<proteinExistence type="inferred from homology"/>
<evidence type="ECO:0000256" key="8">
    <source>
        <dbReference type="ARBA" id="ARBA00023065"/>
    </source>
</evidence>
<evidence type="ECO:0000256" key="6">
    <source>
        <dbReference type="ARBA" id="ARBA00022842"/>
    </source>
</evidence>
<dbReference type="GO" id="GO:0050897">
    <property type="term" value="F:cobalt ion binding"/>
    <property type="evidence" value="ECO:0007669"/>
    <property type="project" value="TreeGrafter"/>
</dbReference>
<dbReference type="EMBL" id="FNAD01000012">
    <property type="protein sequence ID" value="SDE08245.1"/>
    <property type="molecule type" value="Genomic_DNA"/>
</dbReference>
<dbReference type="SUPFAM" id="SSF144083">
    <property type="entry name" value="Magnesium transport protein CorA, transmembrane region"/>
    <property type="match status" value="1"/>
</dbReference>
<dbReference type="STRING" id="58114.SAMN05216270_11269"/>
<dbReference type="CDD" id="cd12830">
    <property type="entry name" value="MtCorA-like"/>
    <property type="match status" value="1"/>
</dbReference>
<accession>A0A1G7A2F7</accession>
<dbReference type="GO" id="GO:0015095">
    <property type="term" value="F:magnesium ion transmembrane transporter activity"/>
    <property type="evidence" value="ECO:0007669"/>
    <property type="project" value="TreeGrafter"/>
</dbReference>
<keyword evidence="14" id="KW-1185">Reference proteome</keyword>
<sequence>MPIVDSAIYRKGVRESQHVTLDLTFEDLHEHGGFAWIGLYRPTAAELAAVAEEFELHHLAIHDAQAGHQRPKLERYGDTLFVVLRAARYLDEPEQVEFGEVHLFIGPNFAISIRHAESPDLAQVRTRLEADPALLAFGPQAVLYAVMDEVVDGYVPVVAGLENDIDEIEEEMFSGDVAVSRRIYELLREAMAFQRATHPLVGVLKSLEAGYDKYGVDLELRRDMRDVLDNVYKSVERADTFRAVLQNALTVHSTLVAQAQNSEMHQIAAQTHEQGDQVKKISSWAAILFTPGLVGGVYGMNFTHMPELSWTLGYPMALGMMVASAGILYAVFKRHNWL</sequence>
<comment type="function">
    <text evidence="11">Mediates influx of magnesium ions. Alternates between open and closed states. Activated by low cytoplasmic Mg(2+) levels. Inactive when cytoplasmic Mg(2+) levels are high.</text>
</comment>
<dbReference type="GO" id="GO:0000287">
    <property type="term" value="F:magnesium ion binding"/>
    <property type="evidence" value="ECO:0007669"/>
    <property type="project" value="TreeGrafter"/>
</dbReference>
<dbReference type="FunFam" id="1.20.58.340:FF:000004">
    <property type="entry name" value="Magnesium transport protein CorA"/>
    <property type="match status" value="1"/>
</dbReference>
<dbReference type="Pfam" id="PF01544">
    <property type="entry name" value="CorA"/>
    <property type="match status" value="1"/>
</dbReference>
<dbReference type="Proteomes" id="UP000198949">
    <property type="component" value="Unassembled WGS sequence"/>
</dbReference>
<keyword evidence="7 12" id="KW-1133">Transmembrane helix</keyword>
<evidence type="ECO:0000256" key="7">
    <source>
        <dbReference type="ARBA" id="ARBA00022989"/>
    </source>
</evidence>
<reference evidence="14" key="1">
    <citation type="submission" date="2016-10" db="EMBL/GenBank/DDBJ databases">
        <authorList>
            <person name="Varghese N."/>
            <person name="Submissions S."/>
        </authorList>
    </citation>
    <scope>NUCLEOTIDE SEQUENCE [LARGE SCALE GENOMIC DNA]</scope>
    <source>
        <strain evidence="14">CGMCC 4.3516</strain>
    </source>
</reference>
<comment type="catalytic activity">
    <reaction evidence="10">
        <text>Mg(2+)(in) = Mg(2+)(out)</text>
        <dbReference type="Rhea" id="RHEA:29827"/>
        <dbReference type="ChEBI" id="CHEBI:18420"/>
    </reaction>
</comment>
<keyword evidence="8" id="KW-0406">Ion transport</keyword>
<evidence type="ECO:0000256" key="2">
    <source>
        <dbReference type="ARBA" id="ARBA00009765"/>
    </source>
</evidence>
<keyword evidence="3" id="KW-0813">Transport</keyword>
<evidence type="ECO:0000313" key="14">
    <source>
        <dbReference type="Proteomes" id="UP000198949"/>
    </source>
</evidence>
<evidence type="ECO:0000256" key="1">
    <source>
        <dbReference type="ARBA" id="ARBA00004651"/>
    </source>
</evidence>
<feature type="transmembrane region" description="Helical" evidence="12">
    <location>
        <begin position="281"/>
        <end position="300"/>
    </location>
</feature>
<dbReference type="RefSeq" id="WP_091038623.1">
    <property type="nucleotide sequence ID" value="NZ_FNAD01000012.1"/>
</dbReference>
<comment type="subcellular location">
    <subcellularLocation>
        <location evidence="1">Cell membrane</location>
        <topology evidence="1">Multi-pass membrane protein</topology>
    </subcellularLocation>
</comment>
<comment type="similarity">
    <text evidence="2">Belongs to the CorA metal ion transporter (MIT) (TC 1.A.35) family.</text>
</comment>
<keyword evidence="6" id="KW-0460">Magnesium</keyword>
<evidence type="ECO:0000256" key="11">
    <source>
        <dbReference type="ARBA" id="ARBA00045497"/>
    </source>
</evidence>
<gene>
    <name evidence="13" type="ORF">SAMN05216270_11269</name>
</gene>
<dbReference type="AlphaFoldDB" id="A0A1G7A2F7"/>
<protein>
    <submittedName>
        <fullName evidence="13">Magnesium transporter</fullName>
    </submittedName>
</protein>
<dbReference type="OrthoDB" id="9803416at2"/>